<comment type="similarity">
    <text evidence="1">Belongs to the bZIP family. NFIL3 subfamily.</text>
</comment>
<dbReference type="CDD" id="cd14694">
    <property type="entry name" value="bZIP_NFIL3"/>
    <property type="match status" value="1"/>
</dbReference>
<feature type="compositionally biased region" description="Low complexity" evidence="6">
    <location>
        <begin position="12"/>
        <end position="21"/>
    </location>
</feature>
<evidence type="ECO:0000256" key="3">
    <source>
        <dbReference type="ARBA" id="ARBA00023125"/>
    </source>
</evidence>
<dbReference type="AlphaFoldDB" id="A0A671WMA1"/>
<evidence type="ECO:0000256" key="2">
    <source>
        <dbReference type="ARBA" id="ARBA00023015"/>
    </source>
</evidence>
<keyword evidence="2" id="KW-0805">Transcription regulation</keyword>
<feature type="domain" description="BZIP" evidence="7">
    <location>
        <begin position="71"/>
        <end position="121"/>
    </location>
</feature>
<dbReference type="InterPro" id="IPR046347">
    <property type="entry name" value="bZIP_sf"/>
</dbReference>
<dbReference type="GeneTree" id="ENSGT00940000164108"/>
<keyword evidence="9" id="KW-1185">Reference proteome</keyword>
<organism evidence="8 9">
    <name type="scientific">Sparus aurata</name>
    <name type="common">Gilthead sea bream</name>
    <dbReference type="NCBI Taxonomy" id="8175"/>
    <lineage>
        <taxon>Eukaryota</taxon>
        <taxon>Metazoa</taxon>
        <taxon>Chordata</taxon>
        <taxon>Craniata</taxon>
        <taxon>Vertebrata</taxon>
        <taxon>Euteleostomi</taxon>
        <taxon>Actinopterygii</taxon>
        <taxon>Neopterygii</taxon>
        <taxon>Teleostei</taxon>
        <taxon>Neoteleostei</taxon>
        <taxon>Acanthomorphata</taxon>
        <taxon>Eupercaria</taxon>
        <taxon>Spariformes</taxon>
        <taxon>Sparidae</taxon>
        <taxon>Sparus</taxon>
    </lineage>
</organism>
<keyword evidence="3" id="KW-0238">DNA-binding</keyword>
<dbReference type="GO" id="GO:0005634">
    <property type="term" value="C:nucleus"/>
    <property type="evidence" value="ECO:0007669"/>
    <property type="project" value="TreeGrafter"/>
</dbReference>
<evidence type="ECO:0000313" key="8">
    <source>
        <dbReference type="Ensembl" id="ENSSAUP00010040135.1"/>
    </source>
</evidence>
<keyword evidence="4" id="KW-0804">Transcription</keyword>
<evidence type="ECO:0000256" key="1">
    <source>
        <dbReference type="ARBA" id="ARBA00006079"/>
    </source>
</evidence>
<reference evidence="8" key="2">
    <citation type="submission" date="2025-08" db="UniProtKB">
        <authorList>
            <consortium name="Ensembl"/>
        </authorList>
    </citation>
    <scope>IDENTIFICATION</scope>
</reference>
<dbReference type="PANTHER" id="PTHR15284">
    <property type="entry name" value="NUCLEAR FACTOR INTERLEUKIN-3-REGULATED PROTEIN"/>
    <property type="match status" value="1"/>
</dbReference>
<dbReference type="SUPFAM" id="SSF57959">
    <property type="entry name" value="Leucine zipper domain"/>
    <property type="match status" value="1"/>
</dbReference>
<dbReference type="GO" id="GO:0007623">
    <property type="term" value="P:circadian rhythm"/>
    <property type="evidence" value="ECO:0007669"/>
    <property type="project" value="TreeGrafter"/>
</dbReference>
<evidence type="ECO:0000259" key="7">
    <source>
        <dbReference type="PROSITE" id="PS50217"/>
    </source>
</evidence>
<keyword evidence="5" id="KW-0539">Nucleus</keyword>
<name>A0A671WMA1_SPAAU</name>
<feature type="region of interest" description="Disordered" evidence="6">
    <location>
        <begin position="320"/>
        <end position="339"/>
    </location>
</feature>
<dbReference type="InterPro" id="IPR004827">
    <property type="entry name" value="bZIP"/>
</dbReference>
<dbReference type="GO" id="GO:0003677">
    <property type="term" value="F:DNA binding"/>
    <property type="evidence" value="ECO:0007669"/>
    <property type="project" value="UniProtKB-KW"/>
</dbReference>
<dbReference type="InParanoid" id="A0A671WMA1"/>
<evidence type="ECO:0000256" key="4">
    <source>
        <dbReference type="ARBA" id="ARBA00023163"/>
    </source>
</evidence>
<dbReference type="Proteomes" id="UP000472265">
    <property type="component" value="Chromosome 11"/>
</dbReference>
<evidence type="ECO:0000313" key="9">
    <source>
        <dbReference type="Proteomes" id="UP000472265"/>
    </source>
</evidence>
<accession>A0A671WMA1</accession>
<reference evidence="8" key="3">
    <citation type="submission" date="2025-09" db="UniProtKB">
        <authorList>
            <consortium name="Ensembl"/>
        </authorList>
    </citation>
    <scope>IDENTIFICATION</scope>
</reference>
<dbReference type="FunFam" id="1.20.5.170:FF:000025">
    <property type="entry name" value="nuclear factor interleukin-3-regulated protein-like"/>
    <property type="match status" value="1"/>
</dbReference>
<evidence type="ECO:0000256" key="5">
    <source>
        <dbReference type="ARBA" id="ARBA00023242"/>
    </source>
</evidence>
<dbReference type="OMA" id="SYPPQNW"/>
<proteinExistence type="inferred from homology"/>
<dbReference type="GO" id="GO:0003700">
    <property type="term" value="F:DNA-binding transcription factor activity"/>
    <property type="evidence" value="ECO:0007669"/>
    <property type="project" value="InterPro"/>
</dbReference>
<gene>
    <name evidence="8" type="primary">si:dkey-172o19.2</name>
</gene>
<feature type="region of interest" description="Disordered" evidence="6">
    <location>
        <begin position="1"/>
        <end position="22"/>
    </location>
</feature>
<reference evidence="8" key="1">
    <citation type="submission" date="2021-04" db="EMBL/GenBank/DDBJ databases">
        <authorList>
            <consortium name="Wellcome Sanger Institute Data Sharing"/>
        </authorList>
    </citation>
    <scope>NUCLEOTIDE SEQUENCE [LARGE SCALE GENOMIC DNA]</scope>
</reference>
<sequence>MSTSRSPDRPSPCESSSSVDSGTYIESGPGLLFPVSPSSLLARRLLRFRACSSHVPVARRKREMIPPDQKDAAYWDKRHKNNVAAKRSREKRRLNDLMVEGQLLALSDENARLRAQVLSLQYHSRLSAEKSKAASADTSAWSLSARPAHIPALLQAGLSSVSSPASYLGQQERAIHPFESNTRGVGGFDTQSPLTQQSLFHFPGLRVRSPRAVFEAEMEAQRQVSCSDDIPQTTDASSTRAFLPTPDTLHHASILSYPPPNWLVPHVNHPAVCNNFLLPWRSSYRAPPAVYPGLPLYVQERQGLAMGVDADIQRGLKSRLSSAPAGLSPVEMHLTPDGH</sequence>
<dbReference type="Gene3D" id="1.20.5.170">
    <property type="match status" value="1"/>
</dbReference>
<dbReference type="Ensembl" id="ENSSAUT00010042291.1">
    <property type="protein sequence ID" value="ENSSAUP00010040135.1"/>
    <property type="gene ID" value="ENSSAUG00010016863.1"/>
</dbReference>
<dbReference type="Pfam" id="PF07716">
    <property type="entry name" value="bZIP_2"/>
    <property type="match status" value="1"/>
</dbReference>
<dbReference type="PROSITE" id="PS00036">
    <property type="entry name" value="BZIP_BASIC"/>
    <property type="match status" value="1"/>
</dbReference>
<dbReference type="SMART" id="SM00338">
    <property type="entry name" value="BRLZ"/>
    <property type="match status" value="1"/>
</dbReference>
<protein>
    <submittedName>
        <fullName evidence="8">Uncharacterized LOC115591635</fullName>
    </submittedName>
</protein>
<dbReference type="InterPro" id="IPR047229">
    <property type="entry name" value="NFIL3-like"/>
</dbReference>
<evidence type="ECO:0000256" key="6">
    <source>
        <dbReference type="SAM" id="MobiDB-lite"/>
    </source>
</evidence>
<dbReference type="OrthoDB" id="6151507at2759"/>
<dbReference type="InterPro" id="IPR047106">
    <property type="entry name" value="NFIL3-like_bZIP"/>
</dbReference>
<dbReference type="PROSITE" id="PS50217">
    <property type="entry name" value="BZIP"/>
    <property type="match status" value="1"/>
</dbReference>
<dbReference type="PANTHER" id="PTHR15284:SF0">
    <property type="entry name" value="GH23983P"/>
    <property type="match status" value="1"/>
</dbReference>